<feature type="non-terminal residue" evidence="2">
    <location>
        <position position="52"/>
    </location>
</feature>
<dbReference type="EMBL" id="CADCUT010000145">
    <property type="protein sequence ID" value="CAA9418203.1"/>
    <property type="molecule type" value="Genomic_DNA"/>
</dbReference>
<organism evidence="2">
    <name type="scientific">uncultured Rubrobacteraceae bacterium</name>
    <dbReference type="NCBI Taxonomy" id="349277"/>
    <lineage>
        <taxon>Bacteria</taxon>
        <taxon>Bacillati</taxon>
        <taxon>Actinomycetota</taxon>
        <taxon>Rubrobacteria</taxon>
        <taxon>Rubrobacterales</taxon>
        <taxon>Rubrobacteraceae</taxon>
        <taxon>environmental samples</taxon>
    </lineage>
</organism>
<reference evidence="2" key="1">
    <citation type="submission" date="2020-02" db="EMBL/GenBank/DDBJ databases">
        <authorList>
            <person name="Meier V. D."/>
        </authorList>
    </citation>
    <scope>NUCLEOTIDE SEQUENCE</scope>
    <source>
        <strain evidence="2">AVDCRST_MAG03</strain>
    </source>
</reference>
<gene>
    <name evidence="2" type="ORF">AVDCRST_MAG03-2353</name>
</gene>
<proteinExistence type="predicted"/>
<name>A0A6J4PK56_9ACTN</name>
<evidence type="ECO:0000313" key="2">
    <source>
        <dbReference type="EMBL" id="CAA9418203.1"/>
    </source>
</evidence>
<protein>
    <submittedName>
        <fullName evidence="2">Uncharacterized protein</fullName>
    </submittedName>
</protein>
<accession>A0A6J4PK56</accession>
<dbReference type="AlphaFoldDB" id="A0A6J4PK56"/>
<sequence length="52" mass="5410">GGHRSGRGDLGRRVLQERGRGPHRARAGGPRPGRRGAPPRPGARPRGRGGAV</sequence>
<feature type="compositionally biased region" description="Basic residues" evidence="1">
    <location>
        <begin position="43"/>
        <end position="52"/>
    </location>
</feature>
<feature type="region of interest" description="Disordered" evidence="1">
    <location>
        <begin position="1"/>
        <end position="52"/>
    </location>
</feature>
<feature type="non-terminal residue" evidence="2">
    <location>
        <position position="1"/>
    </location>
</feature>
<feature type="compositionally biased region" description="Basic and acidic residues" evidence="1">
    <location>
        <begin position="1"/>
        <end position="20"/>
    </location>
</feature>
<evidence type="ECO:0000256" key="1">
    <source>
        <dbReference type="SAM" id="MobiDB-lite"/>
    </source>
</evidence>